<sequence>MKKLINDPADYVDETLDGLALAYPALVRDGAHGRVIRRTAGATQGKVGIASGGGSGHLPLFTGYVGSGLIDSCAIGNVFEGPNIESCIDAIRLADGGRGVLRLYGNYGGDRMNFDMAGEFLEEEGIATTTVLGTDDIASGSPAQIARRRGVAGLIYACKAAGASADSGADLEEVTRVAAKAVAATRTIGVGLGPCRLPSADKPSFELAPDEIEMGIGIHGEPGIWRDTMRRADVLAEEMVGRLLADMPAAPQGEVSVLVNGLGATPIEELFIVYRHVRRLLDDERLQVVQPLIGNFVTSMEMQGMSISLFHLDDELKGLLAAPAECPFWRVG</sequence>
<evidence type="ECO:0000259" key="1">
    <source>
        <dbReference type="PROSITE" id="PS51481"/>
    </source>
</evidence>
<keyword evidence="2" id="KW-0418">Kinase</keyword>
<feature type="domain" description="DhaK" evidence="1">
    <location>
        <begin position="7"/>
        <end position="329"/>
    </location>
</feature>
<dbReference type="Gene3D" id="3.30.1180.20">
    <property type="entry name" value="Dihydroxyacetone kinase, domain 2"/>
    <property type="match status" value="1"/>
</dbReference>
<dbReference type="RefSeq" id="WP_285871146.1">
    <property type="nucleotide sequence ID" value="NZ_JARFYM010000023.1"/>
</dbReference>
<evidence type="ECO:0000313" key="2">
    <source>
        <dbReference type="EMBL" id="MDL2401868.1"/>
    </source>
</evidence>
<dbReference type="Gene3D" id="3.40.50.10440">
    <property type="entry name" value="Dihydroxyacetone kinase, domain 1"/>
    <property type="match status" value="1"/>
</dbReference>
<dbReference type="InterPro" id="IPR004006">
    <property type="entry name" value="DhaK_dom"/>
</dbReference>
<dbReference type="EMBL" id="JARFYM010000023">
    <property type="protein sequence ID" value="MDL2401868.1"/>
    <property type="molecule type" value="Genomic_DNA"/>
</dbReference>
<dbReference type="Pfam" id="PF02733">
    <property type="entry name" value="Dak1"/>
    <property type="match status" value="1"/>
</dbReference>
<evidence type="ECO:0000313" key="3">
    <source>
        <dbReference type="Proteomes" id="UP001172645"/>
    </source>
</evidence>
<dbReference type="PANTHER" id="PTHR28629:SF4">
    <property type="entry name" value="TRIOKINASE_FMN CYCLASE"/>
    <property type="match status" value="1"/>
</dbReference>
<dbReference type="SUPFAM" id="SSF82549">
    <property type="entry name" value="DAK1/DegV-like"/>
    <property type="match status" value="1"/>
</dbReference>
<accession>A0ABT7K1L9</accession>
<dbReference type="PANTHER" id="PTHR28629">
    <property type="entry name" value="TRIOKINASE/FMN CYCLASE"/>
    <property type="match status" value="1"/>
</dbReference>
<proteinExistence type="predicted"/>
<dbReference type="InterPro" id="IPR050861">
    <property type="entry name" value="Dihydroxyacetone_Kinase"/>
</dbReference>
<dbReference type="GO" id="GO:0016301">
    <property type="term" value="F:kinase activity"/>
    <property type="evidence" value="ECO:0007669"/>
    <property type="project" value="UniProtKB-KW"/>
</dbReference>
<name>A0ABT7K1L9_9HYPH</name>
<gene>
    <name evidence="2" type="ORF">PY649_23440</name>
</gene>
<dbReference type="PROSITE" id="PS51481">
    <property type="entry name" value="DHAK"/>
    <property type="match status" value="1"/>
</dbReference>
<keyword evidence="2" id="KW-0808">Transferase</keyword>
<protein>
    <submittedName>
        <fullName evidence="2">Dihydroxyacetone kinase subunit DhaK</fullName>
    </submittedName>
</protein>
<reference evidence="2" key="1">
    <citation type="submission" date="2023-06" db="EMBL/GenBank/DDBJ databases">
        <title>Phylogenetic Diversity of Rhizobium strains.</title>
        <authorList>
            <person name="Moura F.T."/>
            <person name="Helene L.C.F."/>
            <person name="Hungria M."/>
        </authorList>
    </citation>
    <scope>NUCLEOTIDE SEQUENCE</scope>
    <source>
        <strain evidence="2">CCGE526</strain>
    </source>
</reference>
<dbReference type="Proteomes" id="UP001172645">
    <property type="component" value="Unassembled WGS sequence"/>
</dbReference>
<keyword evidence="3" id="KW-1185">Reference proteome</keyword>
<organism evidence="2 3">
    <name type="scientific">Rhizobium mayense</name>
    <dbReference type="NCBI Taxonomy" id="1312184"/>
    <lineage>
        <taxon>Bacteria</taxon>
        <taxon>Pseudomonadati</taxon>
        <taxon>Pseudomonadota</taxon>
        <taxon>Alphaproteobacteria</taxon>
        <taxon>Hyphomicrobiales</taxon>
        <taxon>Rhizobiaceae</taxon>
        <taxon>Rhizobium/Agrobacterium group</taxon>
        <taxon>Rhizobium</taxon>
    </lineage>
</organism>
<comment type="caution">
    <text evidence="2">The sequence shown here is derived from an EMBL/GenBank/DDBJ whole genome shotgun (WGS) entry which is preliminary data.</text>
</comment>